<dbReference type="InterPro" id="IPR005467">
    <property type="entry name" value="His_kinase_dom"/>
</dbReference>
<accession>Q2FUG3</accession>
<dbReference type="InterPro" id="IPR035965">
    <property type="entry name" value="PAS-like_dom_sf"/>
</dbReference>
<organism evidence="12 13">
    <name type="scientific">Methanospirillum hungatei JF-1 (strain ATCC 27890 / DSM 864 / NBRC 100397 / JF-1)</name>
    <dbReference type="NCBI Taxonomy" id="323259"/>
    <lineage>
        <taxon>Archaea</taxon>
        <taxon>Methanobacteriati</taxon>
        <taxon>Methanobacteriota</taxon>
        <taxon>Stenosarchaea group</taxon>
        <taxon>Methanomicrobia</taxon>
        <taxon>Methanomicrobiales</taxon>
        <taxon>Methanospirillaceae</taxon>
        <taxon>Methanospirillum</taxon>
    </lineage>
</organism>
<dbReference type="Pfam" id="PF00989">
    <property type="entry name" value="PAS"/>
    <property type="match status" value="1"/>
</dbReference>
<dbReference type="EC" id="2.7.13.3" evidence="2"/>
<dbReference type="SMART" id="SM00086">
    <property type="entry name" value="PAC"/>
    <property type="match status" value="3"/>
</dbReference>
<dbReference type="Proteomes" id="UP000001941">
    <property type="component" value="Chromosome"/>
</dbReference>
<dbReference type="eggNOG" id="arCOG04000">
    <property type="taxonomic scope" value="Archaea"/>
</dbReference>
<dbReference type="Gene3D" id="3.30.450.20">
    <property type="entry name" value="PAS domain"/>
    <property type="match status" value="3"/>
</dbReference>
<comment type="catalytic activity">
    <reaction evidence="1">
        <text>ATP + protein L-histidine = ADP + protein N-phospho-L-histidine.</text>
        <dbReference type="EC" id="2.7.13.3"/>
    </reaction>
</comment>
<dbReference type="InterPro" id="IPR004358">
    <property type="entry name" value="Sig_transdc_His_kin-like_C"/>
</dbReference>
<protein>
    <recommendedName>
        <fullName evidence="2">histidine kinase</fullName>
        <ecNumber evidence="2">2.7.13.3</ecNumber>
    </recommendedName>
</protein>
<dbReference type="InterPro" id="IPR000014">
    <property type="entry name" value="PAS"/>
</dbReference>
<dbReference type="NCBIfam" id="TIGR00229">
    <property type="entry name" value="sensory_box"/>
    <property type="match status" value="3"/>
</dbReference>
<evidence type="ECO:0000259" key="8">
    <source>
        <dbReference type="PROSITE" id="PS50109"/>
    </source>
</evidence>
<feature type="domain" description="PAC" evidence="11">
    <location>
        <begin position="375"/>
        <end position="427"/>
    </location>
</feature>
<dbReference type="GO" id="GO:0000160">
    <property type="term" value="P:phosphorelay signal transduction system"/>
    <property type="evidence" value="ECO:0007669"/>
    <property type="project" value="InterPro"/>
</dbReference>
<dbReference type="PROSITE" id="PS50113">
    <property type="entry name" value="PAC"/>
    <property type="match status" value="2"/>
</dbReference>
<dbReference type="PANTHER" id="PTHR43304:SF1">
    <property type="entry name" value="PAC DOMAIN-CONTAINING PROTEIN"/>
    <property type="match status" value="1"/>
</dbReference>
<feature type="modified residue" description="4-aspartylphosphate" evidence="6">
    <location>
        <position position="53"/>
    </location>
</feature>
<dbReference type="eggNOG" id="arCOG02385">
    <property type="taxonomic scope" value="Archaea"/>
</dbReference>
<keyword evidence="4 12" id="KW-0808">Transferase</keyword>
<dbReference type="InterPro" id="IPR003594">
    <property type="entry name" value="HATPase_dom"/>
</dbReference>
<dbReference type="AlphaFoldDB" id="Q2FUG3"/>
<proteinExistence type="predicted"/>
<dbReference type="PROSITE" id="PS50112">
    <property type="entry name" value="PAS"/>
    <property type="match status" value="3"/>
</dbReference>
<evidence type="ECO:0000259" key="9">
    <source>
        <dbReference type="PROSITE" id="PS50110"/>
    </source>
</evidence>
<evidence type="ECO:0000256" key="7">
    <source>
        <dbReference type="SAM" id="Coils"/>
    </source>
</evidence>
<dbReference type="InterPro" id="IPR036890">
    <property type="entry name" value="HATPase_C_sf"/>
</dbReference>
<dbReference type="OrthoDB" id="8127at2157"/>
<dbReference type="InterPro" id="IPR001610">
    <property type="entry name" value="PAC"/>
</dbReference>
<dbReference type="GeneID" id="25393447"/>
<dbReference type="SUPFAM" id="SSF52172">
    <property type="entry name" value="CheY-like"/>
    <property type="match status" value="1"/>
</dbReference>
<dbReference type="InterPro" id="IPR001789">
    <property type="entry name" value="Sig_transdc_resp-reg_receiver"/>
</dbReference>
<dbReference type="InParanoid" id="Q2FUG3"/>
<dbReference type="HOGENOM" id="CLU_000445_114_58_2"/>
<evidence type="ECO:0000313" key="13">
    <source>
        <dbReference type="Proteomes" id="UP000001941"/>
    </source>
</evidence>
<dbReference type="SMART" id="SM00091">
    <property type="entry name" value="PAS"/>
    <property type="match status" value="3"/>
</dbReference>
<dbReference type="SUPFAM" id="SSF55785">
    <property type="entry name" value="PYP-like sensor domain (PAS domain)"/>
    <property type="match status" value="3"/>
</dbReference>
<dbReference type="SUPFAM" id="SSF55874">
    <property type="entry name" value="ATPase domain of HSP90 chaperone/DNA topoisomerase II/histidine kinase"/>
    <property type="match status" value="1"/>
</dbReference>
<keyword evidence="13" id="KW-1185">Reference proteome</keyword>
<evidence type="ECO:0000259" key="11">
    <source>
        <dbReference type="PROSITE" id="PS50113"/>
    </source>
</evidence>
<evidence type="ECO:0000259" key="10">
    <source>
        <dbReference type="PROSITE" id="PS50112"/>
    </source>
</evidence>
<dbReference type="InterPro" id="IPR011006">
    <property type="entry name" value="CheY-like_superfamily"/>
</dbReference>
<dbReference type="SMART" id="SM00387">
    <property type="entry name" value="HATPase_c"/>
    <property type="match status" value="1"/>
</dbReference>
<dbReference type="Gene3D" id="3.40.50.2300">
    <property type="match status" value="1"/>
</dbReference>
<dbReference type="PRINTS" id="PR00344">
    <property type="entry name" value="BCTRLSENSOR"/>
</dbReference>
<evidence type="ECO:0000256" key="5">
    <source>
        <dbReference type="ARBA" id="ARBA00022777"/>
    </source>
</evidence>
<dbReference type="eggNOG" id="arCOG06192">
    <property type="taxonomic scope" value="Archaea"/>
</dbReference>
<dbReference type="CDD" id="cd00075">
    <property type="entry name" value="HATPase"/>
    <property type="match status" value="1"/>
</dbReference>
<dbReference type="KEGG" id="mhu:Mhun_0549"/>
<dbReference type="InterPro" id="IPR000700">
    <property type="entry name" value="PAS-assoc_C"/>
</dbReference>
<dbReference type="GO" id="GO:0004673">
    <property type="term" value="F:protein histidine kinase activity"/>
    <property type="evidence" value="ECO:0007669"/>
    <property type="project" value="UniProtKB-EC"/>
</dbReference>
<keyword evidence="7" id="KW-0175">Coiled coil</keyword>
<evidence type="ECO:0000256" key="4">
    <source>
        <dbReference type="ARBA" id="ARBA00022679"/>
    </source>
</evidence>
<name>Q2FUG3_METHJ</name>
<dbReference type="RefSeq" id="WP_011447596.1">
    <property type="nucleotide sequence ID" value="NC_007796.1"/>
</dbReference>
<feature type="domain" description="PAS" evidence="10">
    <location>
        <begin position="169"/>
        <end position="241"/>
    </location>
</feature>
<dbReference type="CDD" id="cd00156">
    <property type="entry name" value="REC"/>
    <property type="match status" value="1"/>
</dbReference>
<feature type="domain" description="Histidine kinase" evidence="8">
    <location>
        <begin position="569"/>
        <end position="761"/>
    </location>
</feature>
<dbReference type="InterPro" id="IPR013767">
    <property type="entry name" value="PAS_fold"/>
</dbReference>
<feature type="domain" description="PAS" evidence="10">
    <location>
        <begin position="428"/>
        <end position="473"/>
    </location>
</feature>
<dbReference type="CDD" id="cd00130">
    <property type="entry name" value="PAS"/>
    <property type="match status" value="3"/>
</dbReference>
<dbReference type="InterPro" id="IPR052162">
    <property type="entry name" value="Sensor_kinase/Photoreceptor"/>
</dbReference>
<feature type="domain" description="PAS" evidence="10">
    <location>
        <begin position="299"/>
        <end position="372"/>
    </location>
</feature>
<sequence length="765" mass="87104">MISALYVDDDPSFLEIGKMFLEHSGMIQITTAISAKAALETMQEQIFDVIISDYEMPGMNGIEFLKKIREKNAIIPFIIFTGRGREDVAIEALNSGASFYLQKDGNPAALFIELINMVNRAVQHAHAAFELEKKNEELTSLNEELAASEEELRRTIEQLALQSEQIRESEERYRLVMEATSDGIWDWNLKTNEAFFSDWYYRMIGYEPGEFEGNYENWRSLLHPDDVIRAEKEIQESLTRKDKGFDIEFRIRTKNGDYRYIHGRGKVVAWDNEGNPCRMVGSHIDITDRKRMESALLDSEEKYRLLAEKSRDLIFMLRLPEWKYEYISPSVLEITGYTQEEFYRNPDLLRRCIAPHSLEYFEKAYKDLLNGIIPETYEFQIITKSGELKWVSQRNSPITDKSGTITALQGIVTDITERKTSEEIVCEAMQKYETLFSSVPTGIIVTDENGAIIEVNQHAARILHVSREELIDKGISRPEWTIFKNDGTIVSSSQTYPLLELLKQGENIAGIEIGIQNPNGEIAWIMATASLLRLKGYGSVVSFLDIGEQRRISQALTMVNKKLSLLTSITRHDVKNSLTALKGFLYLLAEEIDTESEKELIGRIGSITGDIERKILFTSTYQNIGAESPQWQNISHLVDALNADGMKVVNELKGLEVFADQMLGMVFENLIQNSLMHGEKVSQILLSKRQEGQDLIILYEDDGIGIPDSEKENIFERGYGKNTGFGLFLIKEILSITGLSIRETGKYGEGARFEILVPQGSYRFS</sequence>
<evidence type="ECO:0000313" key="12">
    <source>
        <dbReference type="EMBL" id="ABD40309.1"/>
    </source>
</evidence>
<dbReference type="EMBL" id="CP000254">
    <property type="protein sequence ID" value="ABD40309.1"/>
    <property type="molecule type" value="Genomic_DNA"/>
</dbReference>
<reference evidence="13" key="1">
    <citation type="journal article" date="2016" name="Stand. Genomic Sci.">
        <title>Complete genome sequence of Methanospirillum hungatei type strain JF1.</title>
        <authorList>
            <person name="Gunsalus R.P."/>
            <person name="Cook L.E."/>
            <person name="Crable B."/>
            <person name="Rohlin L."/>
            <person name="McDonald E."/>
            <person name="Mouttaki H."/>
            <person name="Sieber J.R."/>
            <person name="Poweleit N."/>
            <person name="Zhou H."/>
            <person name="Lapidus A.L."/>
            <person name="Daligault H.E."/>
            <person name="Land M."/>
            <person name="Gilna P."/>
            <person name="Ivanova N."/>
            <person name="Kyrpides N."/>
            <person name="Culley D.E."/>
            <person name="McInerney M.J."/>
        </authorList>
    </citation>
    <scope>NUCLEOTIDE SEQUENCE [LARGE SCALE GENOMIC DNA]</scope>
    <source>
        <strain evidence="13">ATCC 27890 / DSM 864 / NBRC 100397 / JF-1</strain>
    </source>
</reference>
<feature type="domain" description="PAC" evidence="11">
    <location>
        <begin position="245"/>
        <end position="298"/>
    </location>
</feature>
<dbReference type="PANTHER" id="PTHR43304">
    <property type="entry name" value="PHYTOCHROME-LIKE PROTEIN CPH1"/>
    <property type="match status" value="1"/>
</dbReference>
<evidence type="ECO:0000256" key="1">
    <source>
        <dbReference type="ARBA" id="ARBA00000085"/>
    </source>
</evidence>
<dbReference type="Pfam" id="PF08447">
    <property type="entry name" value="PAS_3"/>
    <property type="match status" value="2"/>
</dbReference>
<dbReference type="Pfam" id="PF02518">
    <property type="entry name" value="HATPase_c"/>
    <property type="match status" value="1"/>
</dbReference>
<evidence type="ECO:0000256" key="3">
    <source>
        <dbReference type="ARBA" id="ARBA00022553"/>
    </source>
</evidence>
<keyword evidence="3 6" id="KW-0597">Phosphoprotein</keyword>
<keyword evidence="5 12" id="KW-0418">Kinase</keyword>
<dbReference type="EnsemblBacteria" id="ABD40309">
    <property type="protein sequence ID" value="ABD40309"/>
    <property type="gene ID" value="Mhun_0549"/>
</dbReference>
<dbReference type="PROSITE" id="PS50110">
    <property type="entry name" value="RESPONSE_REGULATORY"/>
    <property type="match status" value="1"/>
</dbReference>
<evidence type="ECO:0000256" key="6">
    <source>
        <dbReference type="PROSITE-ProRule" id="PRU00169"/>
    </source>
</evidence>
<dbReference type="Pfam" id="PF00072">
    <property type="entry name" value="Response_reg"/>
    <property type="match status" value="1"/>
</dbReference>
<dbReference type="GO" id="GO:0006355">
    <property type="term" value="P:regulation of DNA-templated transcription"/>
    <property type="evidence" value="ECO:0007669"/>
    <property type="project" value="InterPro"/>
</dbReference>
<dbReference type="InterPro" id="IPR013655">
    <property type="entry name" value="PAS_fold_3"/>
</dbReference>
<dbReference type="Gene3D" id="3.30.565.10">
    <property type="entry name" value="Histidine kinase-like ATPase, C-terminal domain"/>
    <property type="match status" value="1"/>
</dbReference>
<feature type="domain" description="Response regulatory" evidence="9">
    <location>
        <begin position="3"/>
        <end position="118"/>
    </location>
</feature>
<gene>
    <name evidence="12" type="ordered locus">Mhun_0549</name>
</gene>
<dbReference type="SMART" id="SM00448">
    <property type="entry name" value="REC"/>
    <property type="match status" value="1"/>
</dbReference>
<dbReference type="PROSITE" id="PS50109">
    <property type="entry name" value="HIS_KIN"/>
    <property type="match status" value="1"/>
</dbReference>
<evidence type="ECO:0000256" key="2">
    <source>
        <dbReference type="ARBA" id="ARBA00012438"/>
    </source>
</evidence>
<dbReference type="STRING" id="323259.Mhun_0549"/>
<feature type="coiled-coil region" evidence="7">
    <location>
        <begin position="124"/>
        <end position="172"/>
    </location>
</feature>